<dbReference type="SMART" id="SM00327">
    <property type="entry name" value="VWA"/>
    <property type="match status" value="1"/>
</dbReference>
<sequence length="891" mass="101496">MYKKNKKPLTDEPTVSALKKYKDVESVVKIEEVDGAELVKTFAEEMEEMLGRKMKSVKRLAEAAEDADFYHDYNETMEVLINKVDEDGNALPLGGEFPLEENEHFNKLPVNTQLSNIQVPTNVYNRDPDILNGVYMSEALNEVFIDNFQKDPTLTWQYFGSSTGFFRLYPGIQWIPDDNGVVTFDSRNRNWYIQAATSPKDVVIVVDVSGSMKGLRLTIAKHTINTILDTLGENDFVNIIAYSDYVRYVEPCFKGMLVQADLDNREAAALGQGSLCNQAIMLITDGAMEDFQDVFKDFNWPDRRVRVFTYLIGREMTFADNVKWIACNNKGYYTHVSTLADVQENVMEYLHVLSRPMVINHDHDIIWTEAYMDSVLFNTQAQSLLLMTSVAMPVFSKKKETLSHGILLGVVGTDVALRELMRLAPRYKLGVHGYAYLITNNGYILSHPDLRPLYKEGKKLKPKPNYNSVDLSEVEWEDTEEKLRTAMVKGETGGMSLDVRTSVDKGTRVMFLKNDYSYTVINETPFSLGIVLTRGYGQYIFIGNVSVEEGLHDLLAPDLTIANEWTYCETDIDPAHRKLSQLQAVVGYLTGKEPDLDCDALLLQQTLFDAVVTAPMEAYWTALMLNTSGMDDRVETVFLGTRSVRKTHLFFTLKIIENMFTLDHFPVWYRRAAEYPAGQFLYYMPRQETRGRGHTFTEQTSTHTGTQNTICTVLFPIFSAVFSRFSQKSLSDRLISLQPAGRFFGEVDGSVMTTLIRMGMFKRIAVPSAHKKKGDILQPCDTEYPSFVYEPSVKETNSIIKCGRCQKMFVVQQIPESNLLLLVVQADCDCSRQFPPINMEPKELSLLDRTAHNASVKCDRMRSQKIRRRPESCHAYHPQVRIVGIFTFFQE</sequence>
<dbReference type="Ensembl" id="ENSSAUT00010036076.1">
    <property type="protein sequence ID" value="ENSSAUP00010034241.1"/>
    <property type="gene ID" value="ENSSAUG00010012818.1"/>
</dbReference>
<evidence type="ECO:0000256" key="15">
    <source>
        <dbReference type="ARBA" id="ARBA00023180"/>
    </source>
</evidence>
<keyword evidence="4" id="KW-0109">Calcium transport</keyword>
<evidence type="ECO:0000256" key="5">
    <source>
        <dbReference type="ARBA" id="ARBA00022673"/>
    </source>
</evidence>
<dbReference type="GO" id="GO:0046872">
    <property type="term" value="F:metal ion binding"/>
    <property type="evidence" value="ECO:0007669"/>
    <property type="project" value="UniProtKB-KW"/>
</dbReference>
<comment type="similarity">
    <text evidence="2">Belongs to the calcium channel subunit alpha-2/delta family.</text>
</comment>
<evidence type="ECO:0000256" key="4">
    <source>
        <dbReference type="ARBA" id="ARBA00022568"/>
    </source>
</evidence>
<evidence type="ECO:0000256" key="9">
    <source>
        <dbReference type="ARBA" id="ARBA00022837"/>
    </source>
</evidence>
<evidence type="ECO:0000256" key="7">
    <source>
        <dbReference type="ARBA" id="ARBA00022723"/>
    </source>
</evidence>
<evidence type="ECO:0000256" key="8">
    <source>
        <dbReference type="ARBA" id="ARBA00022729"/>
    </source>
</evidence>
<keyword evidence="3" id="KW-0813">Transport</keyword>
<feature type="domain" description="VWFA" evidence="17">
    <location>
        <begin position="201"/>
        <end position="247"/>
    </location>
</feature>
<keyword evidence="8" id="KW-0732">Signal</keyword>
<dbReference type="InterPro" id="IPR036465">
    <property type="entry name" value="vWFA_dom_sf"/>
</dbReference>
<evidence type="ECO:0000256" key="3">
    <source>
        <dbReference type="ARBA" id="ARBA00022448"/>
    </source>
</evidence>
<dbReference type="Pfam" id="PF08399">
    <property type="entry name" value="VWA_N"/>
    <property type="match status" value="1"/>
</dbReference>
<dbReference type="Proteomes" id="UP000472265">
    <property type="component" value="Chromosome 14"/>
</dbReference>
<reference evidence="18" key="3">
    <citation type="submission" date="2025-09" db="UniProtKB">
        <authorList>
            <consortium name="Ensembl"/>
        </authorList>
    </citation>
    <scope>IDENTIFICATION</scope>
</reference>
<dbReference type="PROSITE" id="PS50234">
    <property type="entry name" value="VWFA"/>
    <property type="match status" value="1"/>
</dbReference>
<evidence type="ECO:0000256" key="2">
    <source>
        <dbReference type="ARBA" id="ARBA00007060"/>
    </source>
</evidence>
<keyword evidence="9" id="KW-0106">Calcium</keyword>
<evidence type="ECO:0000256" key="11">
    <source>
        <dbReference type="ARBA" id="ARBA00022989"/>
    </source>
</evidence>
<evidence type="ECO:0000259" key="17">
    <source>
        <dbReference type="PROSITE" id="PS50234"/>
    </source>
</evidence>
<keyword evidence="11" id="KW-1133">Transmembrane helix</keyword>
<dbReference type="PANTHER" id="PTHR10166:SF59">
    <property type="entry name" value="VOLTAGE-DEPENDENT CALCIUM CHANNEL SUBUNIT ALPHA-2_DELTA-4"/>
    <property type="match status" value="1"/>
</dbReference>
<dbReference type="GeneTree" id="ENSGT00940000155997"/>
<dbReference type="Pfam" id="PF08473">
    <property type="entry name" value="VGCC_alpha2"/>
    <property type="match status" value="1"/>
</dbReference>
<evidence type="ECO:0000313" key="18">
    <source>
        <dbReference type="Ensembl" id="ENSSAUP00010034241.1"/>
    </source>
</evidence>
<evidence type="ECO:0000256" key="14">
    <source>
        <dbReference type="ARBA" id="ARBA00023157"/>
    </source>
</evidence>
<proteinExistence type="inferred from homology"/>
<keyword evidence="15" id="KW-0325">Glycoprotein</keyword>
<dbReference type="FunFam" id="3.30.450.20:FF:000012">
    <property type="entry name" value="Calcium channel, voltage-dependent, alpha2/delta subunit 3"/>
    <property type="match status" value="1"/>
</dbReference>
<keyword evidence="13" id="KW-0472">Membrane</keyword>
<dbReference type="PANTHER" id="PTHR10166">
    <property type="entry name" value="VOLTAGE-DEPENDENT CALCIUM CHANNEL SUBUNIT ALPHA-2/DELTA-RELATED"/>
    <property type="match status" value="1"/>
</dbReference>
<dbReference type="Gene3D" id="3.40.50.410">
    <property type="entry name" value="von Willebrand factor, type A domain"/>
    <property type="match status" value="1"/>
</dbReference>
<organism evidence="18 19">
    <name type="scientific">Sparus aurata</name>
    <name type="common">Gilthead sea bream</name>
    <dbReference type="NCBI Taxonomy" id="8175"/>
    <lineage>
        <taxon>Eukaryota</taxon>
        <taxon>Metazoa</taxon>
        <taxon>Chordata</taxon>
        <taxon>Craniata</taxon>
        <taxon>Vertebrata</taxon>
        <taxon>Euteleostomi</taxon>
        <taxon>Actinopterygii</taxon>
        <taxon>Neopterygii</taxon>
        <taxon>Teleostei</taxon>
        <taxon>Neoteleostei</taxon>
        <taxon>Acanthomorphata</taxon>
        <taxon>Eupercaria</taxon>
        <taxon>Spariformes</taxon>
        <taxon>Sparidae</taxon>
        <taxon>Sparus</taxon>
    </lineage>
</organism>
<evidence type="ECO:0000256" key="6">
    <source>
        <dbReference type="ARBA" id="ARBA00022692"/>
    </source>
</evidence>
<dbReference type="FunFam" id="3.40.50.410:FF:000007">
    <property type="entry name" value="Calcium voltage-gated channel auxiliary subunit alpha2delta 3"/>
    <property type="match status" value="1"/>
</dbReference>
<keyword evidence="10" id="KW-0851">Voltage-gated channel</keyword>
<dbReference type="InterPro" id="IPR013680">
    <property type="entry name" value="VDCC_a2/dsu"/>
</dbReference>
<dbReference type="GO" id="GO:0005891">
    <property type="term" value="C:voltage-gated calcium channel complex"/>
    <property type="evidence" value="ECO:0007669"/>
    <property type="project" value="TreeGrafter"/>
</dbReference>
<keyword evidence="6" id="KW-0812">Transmembrane</keyword>
<dbReference type="InterPro" id="IPR013608">
    <property type="entry name" value="VWA_N"/>
</dbReference>
<gene>
    <name evidence="18" type="primary">CACNA2D4</name>
</gene>
<protein>
    <submittedName>
        <fullName evidence="18">Calcium voltage-gated channel auxiliary subunit alpha2delta 4</fullName>
    </submittedName>
</protein>
<evidence type="ECO:0000256" key="12">
    <source>
        <dbReference type="ARBA" id="ARBA00023065"/>
    </source>
</evidence>
<dbReference type="InterPro" id="IPR051173">
    <property type="entry name" value="Ca_channel_alpha-2/delta"/>
</dbReference>
<dbReference type="GO" id="GO:0005245">
    <property type="term" value="F:voltage-gated calcium channel activity"/>
    <property type="evidence" value="ECO:0007669"/>
    <property type="project" value="TreeGrafter"/>
</dbReference>
<reference evidence="18" key="2">
    <citation type="submission" date="2025-08" db="UniProtKB">
        <authorList>
            <consortium name="Ensembl"/>
        </authorList>
    </citation>
    <scope>IDENTIFICATION</scope>
</reference>
<accession>A0A671WCA6</accession>
<dbReference type="SUPFAM" id="SSF53300">
    <property type="entry name" value="vWA-like"/>
    <property type="match status" value="1"/>
</dbReference>
<name>A0A671WCA6_SPAAU</name>
<keyword evidence="5" id="KW-0107">Calcium channel</keyword>
<reference evidence="18" key="1">
    <citation type="submission" date="2021-04" db="EMBL/GenBank/DDBJ databases">
        <authorList>
            <consortium name="Wellcome Sanger Institute Data Sharing"/>
        </authorList>
    </citation>
    <scope>NUCLEOTIDE SEQUENCE [LARGE SCALE GENOMIC DNA]</scope>
</reference>
<keyword evidence="14" id="KW-1015">Disulfide bond</keyword>
<keyword evidence="16" id="KW-0407">Ion channel</keyword>
<comment type="subcellular location">
    <subcellularLocation>
        <location evidence="1">Membrane</location>
        <topology evidence="1">Single-pass type I membrane protein</topology>
    </subcellularLocation>
</comment>
<dbReference type="Pfam" id="PF13519">
    <property type="entry name" value="VWA_2"/>
    <property type="match status" value="1"/>
</dbReference>
<keyword evidence="7" id="KW-0479">Metal-binding</keyword>
<evidence type="ECO:0000256" key="1">
    <source>
        <dbReference type="ARBA" id="ARBA00004479"/>
    </source>
</evidence>
<evidence type="ECO:0000256" key="16">
    <source>
        <dbReference type="ARBA" id="ARBA00023303"/>
    </source>
</evidence>
<keyword evidence="12" id="KW-0406">Ion transport</keyword>
<dbReference type="Pfam" id="PF13768">
    <property type="entry name" value="VWA_3"/>
    <property type="match status" value="1"/>
</dbReference>
<keyword evidence="19" id="KW-1185">Reference proteome</keyword>
<evidence type="ECO:0000256" key="13">
    <source>
        <dbReference type="ARBA" id="ARBA00023136"/>
    </source>
</evidence>
<dbReference type="InterPro" id="IPR002035">
    <property type="entry name" value="VWF_A"/>
</dbReference>
<evidence type="ECO:0000313" key="19">
    <source>
        <dbReference type="Proteomes" id="UP000472265"/>
    </source>
</evidence>
<dbReference type="Gene3D" id="3.30.450.20">
    <property type="entry name" value="PAS domain"/>
    <property type="match status" value="1"/>
</dbReference>
<dbReference type="AlphaFoldDB" id="A0A671WCA6"/>
<dbReference type="FunFam" id="3.40.50.410:FF:000263">
    <property type="entry name" value="Calcium voltage-gated channel auxiliary subunit alpha2delta 4"/>
    <property type="match status" value="1"/>
</dbReference>
<evidence type="ECO:0000256" key="10">
    <source>
        <dbReference type="ARBA" id="ARBA00022882"/>
    </source>
</evidence>